<feature type="domain" description="Peptidase C14 caspase" evidence="3">
    <location>
        <begin position="528"/>
        <end position="801"/>
    </location>
</feature>
<dbReference type="GO" id="GO:0006508">
    <property type="term" value="P:proteolysis"/>
    <property type="evidence" value="ECO:0007669"/>
    <property type="project" value="UniProtKB-KW"/>
</dbReference>
<dbReference type="Gene3D" id="3.40.50.12660">
    <property type="match status" value="1"/>
</dbReference>
<dbReference type="GO" id="GO:0005737">
    <property type="term" value="C:cytoplasm"/>
    <property type="evidence" value="ECO:0007669"/>
    <property type="project" value="TreeGrafter"/>
</dbReference>
<evidence type="ECO:0000313" key="5">
    <source>
        <dbReference type="Proteomes" id="UP001211065"/>
    </source>
</evidence>
<gene>
    <name evidence="4" type="primary">MCA1_5</name>
    <name evidence="4" type="ORF">HK099_007256</name>
</gene>
<reference evidence="4" key="1">
    <citation type="submission" date="2020-05" db="EMBL/GenBank/DDBJ databases">
        <title>Phylogenomic resolution of chytrid fungi.</title>
        <authorList>
            <person name="Stajich J.E."/>
            <person name="Amses K."/>
            <person name="Simmons R."/>
            <person name="Seto K."/>
            <person name="Myers J."/>
            <person name="Bonds A."/>
            <person name="Quandt C.A."/>
            <person name="Barry K."/>
            <person name="Liu P."/>
            <person name="Grigoriev I."/>
            <person name="Longcore J.E."/>
            <person name="James T.Y."/>
        </authorList>
    </citation>
    <scope>NUCLEOTIDE SEQUENCE</scope>
    <source>
        <strain evidence="4">JEL0476</strain>
    </source>
</reference>
<organism evidence="4 5">
    <name type="scientific">Clydaea vesicula</name>
    <dbReference type="NCBI Taxonomy" id="447962"/>
    <lineage>
        <taxon>Eukaryota</taxon>
        <taxon>Fungi</taxon>
        <taxon>Fungi incertae sedis</taxon>
        <taxon>Chytridiomycota</taxon>
        <taxon>Chytridiomycota incertae sedis</taxon>
        <taxon>Chytridiomycetes</taxon>
        <taxon>Lobulomycetales</taxon>
        <taxon>Lobulomycetaceae</taxon>
        <taxon>Clydaea</taxon>
    </lineage>
</organism>
<feature type="region of interest" description="Disordered" evidence="2">
    <location>
        <begin position="393"/>
        <end position="419"/>
    </location>
</feature>
<accession>A0AAD5U9K0</accession>
<dbReference type="PANTHER" id="PTHR48104:SF30">
    <property type="entry name" value="METACASPASE-1"/>
    <property type="match status" value="1"/>
</dbReference>
<dbReference type="InterPro" id="IPR050452">
    <property type="entry name" value="Metacaspase"/>
</dbReference>
<evidence type="ECO:0000313" key="4">
    <source>
        <dbReference type="EMBL" id="KAJ3225173.1"/>
    </source>
</evidence>
<dbReference type="EMBL" id="JADGJW010000069">
    <property type="protein sequence ID" value="KAJ3225173.1"/>
    <property type="molecule type" value="Genomic_DNA"/>
</dbReference>
<keyword evidence="5" id="KW-1185">Reference proteome</keyword>
<dbReference type="Pfam" id="PF00656">
    <property type="entry name" value="Peptidase_C14"/>
    <property type="match status" value="1"/>
</dbReference>
<dbReference type="Proteomes" id="UP001211065">
    <property type="component" value="Unassembled WGS sequence"/>
</dbReference>
<comment type="caution">
    <text evidence="4">The sequence shown here is derived from an EMBL/GenBank/DDBJ whole genome shotgun (WGS) entry which is preliminary data.</text>
</comment>
<protein>
    <submittedName>
        <fullName evidence="4">Ca(2+)-dependent cysteine protease</fullName>
    </submittedName>
</protein>
<comment type="similarity">
    <text evidence="1">Belongs to the peptidase C14B family.</text>
</comment>
<evidence type="ECO:0000256" key="2">
    <source>
        <dbReference type="SAM" id="MobiDB-lite"/>
    </source>
</evidence>
<evidence type="ECO:0000259" key="3">
    <source>
        <dbReference type="Pfam" id="PF00656"/>
    </source>
</evidence>
<dbReference type="AlphaFoldDB" id="A0AAD5U9K0"/>
<sequence>MTEAALKGTIFQQKDENELEGSSVHSVELFDLDSIISKHNLNSNSDNGITSQLNTNNCNPQNFSESSNYNPGAPIVYLGENYPASKDIAQQNDLNNAYQRLDLENAPVFQPGNIQPNQEFNDNLRKFQYNWQHRLVNDNLTSQPNSYEQFPFAPATSMERVSLYKSEHAVVKTEQVSGDYELCPTQLCLPSHYLTKGKFTSACVICGVHLTTGGKQKHSHLVKCFKELKSIRDKVEEELKNIELYLDLFIRNPLLVVTVNTSTIISTSAMDPHLDEYFTFDIKFREIMRWVEIQNNPYFILDIAEIASNKKIYIFKEMTSFLIYFILYNHFPSFSDNCKKGELTRMDTTISDVQKLTAVYKKFCSFKSELELKEYFVKVDNVRKLKKRKEDDFGSADNEKLQNTPKRYKKQKKGISSRNSKDTALSILIKKLSFANLRDSFSNPKKRTSKKSMNFKSRCEMEKNNVNLFDSFSSKNKEIETIDVKVEDSEKTGSKYAHFSESKSDDATQQNSDVACETTKLFTTLNGKKKALLVGINYKNNPNDLTLASSDDIIKVKTLITDYYGFNEENICILTDGQNGEMSKILPVRKNIIEKMKWLVEGAEPGDSLLLYFSGHGSRQIDIDGDEVDGMDETICPLDHSQAGKITDDEMNELLCHNLPAGCRFTAIFDACHSGTMLDFPYQYTDDGQLKETTVIKELYKVSKKRKISINSIKLALRCGNAKRITKETRSTAAYCVLLSGCKDHESSETDENFKLCGAFTSSLIDILLTNKFNPTFSELLKDLRIKLKTYNQTPQISAGLKIDFLEDRFLL</sequence>
<keyword evidence="4" id="KW-0645">Protease</keyword>
<proteinExistence type="inferred from homology"/>
<dbReference type="InterPro" id="IPR011600">
    <property type="entry name" value="Pept_C14_caspase"/>
</dbReference>
<feature type="compositionally biased region" description="Basic residues" evidence="2">
    <location>
        <begin position="406"/>
        <end position="415"/>
    </location>
</feature>
<evidence type="ECO:0000256" key="1">
    <source>
        <dbReference type="ARBA" id="ARBA00009005"/>
    </source>
</evidence>
<keyword evidence="4" id="KW-0378">Hydrolase</keyword>
<dbReference type="GO" id="GO:0004197">
    <property type="term" value="F:cysteine-type endopeptidase activity"/>
    <property type="evidence" value="ECO:0007669"/>
    <property type="project" value="InterPro"/>
</dbReference>
<name>A0AAD5U9K0_9FUNG</name>
<dbReference type="PANTHER" id="PTHR48104">
    <property type="entry name" value="METACASPASE-4"/>
    <property type="match status" value="1"/>
</dbReference>